<dbReference type="Pfam" id="PF01490">
    <property type="entry name" value="Aa_trans"/>
    <property type="match status" value="1"/>
</dbReference>
<feature type="transmembrane region" description="Helical" evidence="5">
    <location>
        <begin position="268"/>
        <end position="289"/>
    </location>
</feature>
<reference evidence="7" key="1">
    <citation type="submission" date="2021-02" db="EMBL/GenBank/DDBJ databases">
        <authorList>
            <person name="Dougan E. K."/>
            <person name="Rhodes N."/>
            <person name="Thang M."/>
            <person name="Chan C."/>
        </authorList>
    </citation>
    <scope>NUCLEOTIDE SEQUENCE</scope>
</reference>
<dbReference type="PANTHER" id="PTHR22950:SF702">
    <property type="entry name" value="AMINO ACID TRANSPORTER PROTEIN"/>
    <property type="match status" value="1"/>
</dbReference>
<dbReference type="Proteomes" id="UP000654075">
    <property type="component" value="Unassembled WGS sequence"/>
</dbReference>
<feature type="transmembrane region" description="Helical" evidence="5">
    <location>
        <begin position="244"/>
        <end position="262"/>
    </location>
</feature>
<keyword evidence="2 5" id="KW-0812">Transmembrane</keyword>
<gene>
    <name evidence="7" type="ORF">PGLA1383_LOCUS14895</name>
</gene>
<feature type="transmembrane region" description="Helical" evidence="5">
    <location>
        <begin position="139"/>
        <end position="162"/>
    </location>
</feature>
<dbReference type="AlphaFoldDB" id="A0A813ECS1"/>
<evidence type="ECO:0000256" key="4">
    <source>
        <dbReference type="ARBA" id="ARBA00023136"/>
    </source>
</evidence>
<evidence type="ECO:0000313" key="7">
    <source>
        <dbReference type="EMBL" id="CAE8596432.1"/>
    </source>
</evidence>
<evidence type="ECO:0000259" key="6">
    <source>
        <dbReference type="Pfam" id="PF01490"/>
    </source>
</evidence>
<name>A0A813ECS1_POLGL</name>
<accession>A0A813ECS1</accession>
<dbReference type="GO" id="GO:0015179">
    <property type="term" value="F:L-amino acid transmembrane transporter activity"/>
    <property type="evidence" value="ECO:0007669"/>
    <property type="project" value="TreeGrafter"/>
</dbReference>
<evidence type="ECO:0000256" key="1">
    <source>
        <dbReference type="ARBA" id="ARBA00004141"/>
    </source>
</evidence>
<feature type="non-terminal residue" evidence="7">
    <location>
        <position position="1"/>
    </location>
</feature>
<dbReference type="GO" id="GO:0016020">
    <property type="term" value="C:membrane"/>
    <property type="evidence" value="ECO:0007669"/>
    <property type="project" value="UniProtKB-SubCell"/>
</dbReference>
<dbReference type="OrthoDB" id="438545at2759"/>
<keyword evidence="3 5" id="KW-1133">Transmembrane helix</keyword>
<proteinExistence type="predicted"/>
<protein>
    <recommendedName>
        <fullName evidence="6">Amino acid transporter transmembrane domain-containing protein</fullName>
    </recommendedName>
</protein>
<sequence length="335" mass="35285">MDLILHNDSDPEVDGWVASYPNLTSRKDSETGGRAAYGERSPEQEAVRRLIKRPSSDNLWVDFSLSPKTKTGEMFAESLVRHEVSNFGSIDKRWEGNVGFAPPSGSHGQGSISSCVFTLVASAMGAGCLSLPHMIKRSGLGLGLCLLAVGAVLAHISLVILMSCARYTGCRSFAELLALSLAPASPKGSHLGIHSGAAGRAKLTVDVVISLYGVAAVLIYMMLIGDFLGGIAQAPIFGGRADEISRGALIVGSLVVLLPLSLPRSVSALRYVCLLSTSSIVFMTLVVVAKMPWILLGRSKQPDAEAIVWVSGGICDTLQSFGIAIFAFAAHTNAV</sequence>
<evidence type="ECO:0000256" key="5">
    <source>
        <dbReference type="SAM" id="Phobius"/>
    </source>
</evidence>
<dbReference type="InterPro" id="IPR013057">
    <property type="entry name" value="AA_transpt_TM"/>
</dbReference>
<keyword evidence="4 5" id="KW-0472">Membrane</keyword>
<feature type="domain" description="Amino acid transporter transmembrane" evidence="6">
    <location>
        <begin position="109"/>
        <end position="333"/>
    </location>
</feature>
<evidence type="ECO:0000313" key="8">
    <source>
        <dbReference type="Proteomes" id="UP000654075"/>
    </source>
</evidence>
<comment type="caution">
    <text evidence="7">The sequence shown here is derived from an EMBL/GenBank/DDBJ whole genome shotgun (WGS) entry which is preliminary data.</text>
</comment>
<organism evidence="7 8">
    <name type="scientific">Polarella glacialis</name>
    <name type="common">Dinoflagellate</name>
    <dbReference type="NCBI Taxonomy" id="89957"/>
    <lineage>
        <taxon>Eukaryota</taxon>
        <taxon>Sar</taxon>
        <taxon>Alveolata</taxon>
        <taxon>Dinophyceae</taxon>
        <taxon>Suessiales</taxon>
        <taxon>Suessiaceae</taxon>
        <taxon>Polarella</taxon>
    </lineage>
</organism>
<keyword evidence="8" id="KW-1185">Reference proteome</keyword>
<evidence type="ECO:0000256" key="2">
    <source>
        <dbReference type="ARBA" id="ARBA00022692"/>
    </source>
</evidence>
<dbReference type="PANTHER" id="PTHR22950">
    <property type="entry name" value="AMINO ACID TRANSPORTER"/>
    <property type="match status" value="1"/>
</dbReference>
<evidence type="ECO:0000256" key="3">
    <source>
        <dbReference type="ARBA" id="ARBA00022989"/>
    </source>
</evidence>
<feature type="transmembrane region" description="Helical" evidence="5">
    <location>
        <begin position="209"/>
        <end position="232"/>
    </location>
</feature>
<dbReference type="EMBL" id="CAJNNV010008578">
    <property type="protein sequence ID" value="CAE8596432.1"/>
    <property type="molecule type" value="Genomic_DNA"/>
</dbReference>
<comment type="subcellular location">
    <subcellularLocation>
        <location evidence="1">Membrane</location>
        <topology evidence="1">Multi-pass membrane protein</topology>
    </subcellularLocation>
</comment>